<organism evidence="1 2">
    <name type="scientific">Methylobacterium nodulans (strain LMG 21967 / CNCM I-2342 / ORS 2060)</name>
    <dbReference type="NCBI Taxonomy" id="460265"/>
    <lineage>
        <taxon>Bacteria</taxon>
        <taxon>Pseudomonadati</taxon>
        <taxon>Pseudomonadota</taxon>
        <taxon>Alphaproteobacteria</taxon>
        <taxon>Hyphomicrobiales</taxon>
        <taxon>Methylobacteriaceae</taxon>
        <taxon>Methylobacterium</taxon>
    </lineage>
</organism>
<protein>
    <submittedName>
        <fullName evidence="1">Protease</fullName>
    </submittedName>
</protein>
<dbReference type="AlphaFoldDB" id="B8IV92"/>
<dbReference type="EMBL" id="CP001349">
    <property type="protein sequence ID" value="ACL60943.1"/>
    <property type="molecule type" value="Genomic_DNA"/>
</dbReference>
<dbReference type="eggNOG" id="COG1404">
    <property type="taxonomic scope" value="Bacteria"/>
</dbReference>
<dbReference type="GO" id="GO:0008233">
    <property type="term" value="F:peptidase activity"/>
    <property type="evidence" value="ECO:0007669"/>
    <property type="project" value="UniProtKB-KW"/>
</dbReference>
<sequence>MQGISPPGTTGRFLVLLEEGTAASVLTNVAGLSVASTADIKEGASIDDLGGANALMFPELGIAVVDAPPDQVQAIGVAAADSGVLAIEPERIVYAIEDGPMQPGLPGLSPPSSAGFPLDYLKGYRDAVNHLYDALTGAVPGELGAEAVPSFIETELTWGLQATKSPLGKGHFIVIDARSRVIEAKSIAAAEM</sequence>
<gene>
    <name evidence="1" type="ordered locus">Mnod_6120</name>
</gene>
<proteinExistence type="predicted"/>
<evidence type="ECO:0000313" key="1">
    <source>
        <dbReference type="EMBL" id="ACL60943.1"/>
    </source>
</evidence>
<keyword evidence="1" id="KW-0645">Protease</keyword>
<dbReference type="KEGG" id="mno:Mnod_6120"/>
<evidence type="ECO:0000313" key="2">
    <source>
        <dbReference type="Proteomes" id="UP000008207"/>
    </source>
</evidence>
<dbReference type="STRING" id="460265.Mnod_6120"/>
<keyword evidence="2" id="KW-1185">Reference proteome</keyword>
<name>B8IV92_METNO</name>
<reference evidence="1 2" key="1">
    <citation type="submission" date="2009-01" db="EMBL/GenBank/DDBJ databases">
        <title>Complete sequence of chromosome of Methylobacterium nodulans ORS 2060.</title>
        <authorList>
            <consortium name="US DOE Joint Genome Institute"/>
            <person name="Lucas S."/>
            <person name="Copeland A."/>
            <person name="Lapidus A."/>
            <person name="Glavina del Rio T."/>
            <person name="Dalin E."/>
            <person name="Tice H."/>
            <person name="Bruce D."/>
            <person name="Goodwin L."/>
            <person name="Pitluck S."/>
            <person name="Sims D."/>
            <person name="Brettin T."/>
            <person name="Detter J.C."/>
            <person name="Han C."/>
            <person name="Larimer F."/>
            <person name="Land M."/>
            <person name="Hauser L."/>
            <person name="Kyrpides N."/>
            <person name="Ivanova N."/>
            <person name="Marx C.J."/>
            <person name="Richardson P."/>
        </authorList>
    </citation>
    <scope>NUCLEOTIDE SEQUENCE [LARGE SCALE GENOMIC DNA]</scope>
    <source>
        <strain evidence="2">LMG 21967 / CNCM I-2342 / ORS 2060</strain>
    </source>
</reference>
<dbReference type="Proteomes" id="UP000008207">
    <property type="component" value="Chromosome"/>
</dbReference>
<keyword evidence="1" id="KW-0378">Hydrolase</keyword>
<accession>B8IV92</accession>
<dbReference type="HOGENOM" id="CLU_1413726_0_0_5"/>
<dbReference type="GO" id="GO:0006508">
    <property type="term" value="P:proteolysis"/>
    <property type="evidence" value="ECO:0007669"/>
    <property type="project" value="UniProtKB-KW"/>
</dbReference>